<keyword evidence="2" id="KW-1185">Reference proteome</keyword>
<gene>
    <name evidence="1" type="ORF">LPJ66_009340</name>
</gene>
<comment type="caution">
    <text evidence="1">The sequence shown here is derived from an EMBL/GenBank/DDBJ whole genome shotgun (WGS) entry which is preliminary data.</text>
</comment>
<name>A0ACC1I9R7_9FUNG</name>
<dbReference type="Proteomes" id="UP001150581">
    <property type="component" value="Unassembled WGS sequence"/>
</dbReference>
<organism evidence="1 2">
    <name type="scientific">Kickxella alabastrina</name>
    <dbReference type="NCBI Taxonomy" id="61397"/>
    <lineage>
        <taxon>Eukaryota</taxon>
        <taxon>Fungi</taxon>
        <taxon>Fungi incertae sedis</taxon>
        <taxon>Zoopagomycota</taxon>
        <taxon>Kickxellomycotina</taxon>
        <taxon>Kickxellomycetes</taxon>
        <taxon>Kickxellales</taxon>
        <taxon>Kickxellaceae</taxon>
        <taxon>Kickxella</taxon>
    </lineage>
</organism>
<dbReference type="EMBL" id="JANBPG010002110">
    <property type="protein sequence ID" value="KAJ1887007.1"/>
    <property type="molecule type" value="Genomic_DNA"/>
</dbReference>
<reference evidence="1" key="1">
    <citation type="submission" date="2022-07" db="EMBL/GenBank/DDBJ databases">
        <title>Phylogenomic reconstructions and comparative analyses of Kickxellomycotina fungi.</title>
        <authorList>
            <person name="Reynolds N.K."/>
            <person name="Stajich J.E."/>
            <person name="Barry K."/>
            <person name="Grigoriev I.V."/>
            <person name="Crous P."/>
            <person name="Smith M.E."/>
        </authorList>
    </citation>
    <scope>NUCLEOTIDE SEQUENCE</scope>
    <source>
        <strain evidence="1">Benny 63K</strain>
    </source>
</reference>
<proteinExistence type="predicted"/>
<sequence length="94" mass="10422">MDGSALAQLLQSSLADVVFPAALTLRFAARCACTPLIREPINPAAAVQNVIVILRKFRQMALTIQQVEMSWPEFFYQYTSGQSGEFLSQIAEEL</sequence>
<accession>A0ACC1I9R7</accession>
<evidence type="ECO:0000313" key="2">
    <source>
        <dbReference type="Proteomes" id="UP001150581"/>
    </source>
</evidence>
<feature type="non-terminal residue" evidence="1">
    <location>
        <position position="94"/>
    </location>
</feature>
<evidence type="ECO:0000313" key="1">
    <source>
        <dbReference type="EMBL" id="KAJ1887007.1"/>
    </source>
</evidence>
<protein>
    <submittedName>
        <fullName evidence="1">Uncharacterized protein</fullName>
    </submittedName>
</protein>